<dbReference type="InterPro" id="IPR009057">
    <property type="entry name" value="Homeodomain-like_sf"/>
</dbReference>
<dbReference type="OrthoDB" id="113732at2"/>
<feature type="domain" description="HTH tetR-type" evidence="5">
    <location>
        <begin position="9"/>
        <end position="69"/>
    </location>
</feature>
<dbReference type="PANTHER" id="PTHR43479:SF21">
    <property type="entry name" value="TRANSCRIPTIONAL REGULATOR, TETR FAMILY"/>
    <property type="match status" value="1"/>
</dbReference>
<keyword evidence="2 4" id="KW-0238">DNA-binding</keyword>
<name>A0A0P8WBZ7_9CLOT</name>
<keyword evidence="1" id="KW-0805">Transcription regulation</keyword>
<evidence type="ECO:0000256" key="2">
    <source>
        <dbReference type="ARBA" id="ARBA00023125"/>
    </source>
</evidence>
<dbReference type="PRINTS" id="PR00455">
    <property type="entry name" value="HTHTETR"/>
</dbReference>
<dbReference type="PROSITE" id="PS50977">
    <property type="entry name" value="HTH_TETR_2"/>
    <property type="match status" value="1"/>
</dbReference>
<dbReference type="GO" id="GO:0045892">
    <property type="term" value="P:negative regulation of DNA-templated transcription"/>
    <property type="evidence" value="ECO:0007669"/>
    <property type="project" value="UniProtKB-ARBA"/>
</dbReference>
<evidence type="ECO:0000313" key="6">
    <source>
        <dbReference type="EMBL" id="KPU45238.1"/>
    </source>
</evidence>
<evidence type="ECO:0000256" key="4">
    <source>
        <dbReference type="PROSITE-ProRule" id="PRU00335"/>
    </source>
</evidence>
<comment type="caution">
    <text evidence="6">The sequence shown here is derived from an EMBL/GenBank/DDBJ whole genome shotgun (WGS) entry which is preliminary data.</text>
</comment>
<dbReference type="RefSeq" id="WP_054874229.1">
    <property type="nucleotide sequence ID" value="NZ_LKET01000026.1"/>
</dbReference>
<gene>
    <name evidence="6" type="primary">kstR2_1</name>
    <name evidence="6" type="ORF">OXPF_11290</name>
</gene>
<dbReference type="InterPro" id="IPR050624">
    <property type="entry name" value="HTH-type_Tx_Regulator"/>
</dbReference>
<reference evidence="6 7" key="1">
    <citation type="submission" date="2015-09" db="EMBL/GenBank/DDBJ databases">
        <title>Genome sequence of Oxobacter pfennigii DSM 3222.</title>
        <authorList>
            <person name="Poehlein A."/>
            <person name="Bengelsdorf F.R."/>
            <person name="Schiel-Bengelsdorf B."/>
            <person name="Duerre P."/>
            <person name="Daniel R."/>
        </authorList>
    </citation>
    <scope>NUCLEOTIDE SEQUENCE [LARGE SCALE GENOMIC DNA]</scope>
    <source>
        <strain evidence="6 7">DSM 3222</strain>
    </source>
</reference>
<evidence type="ECO:0000313" key="7">
    <source>
        <dbReference type="Proteomes" id="UP000050326"/>
    </source>
</evidence>
<dbReference type="Proteomes" id="UP000050326">
    <property type="component" value="Unassembled WGS sequence"/>
</dbReference>
<dbReference type="FunFam" id="1.10.10.60:FF:000141">
    <property type="entry name" value="TetR family transcriptional regulator"/>
    <property type="match status" value="1"/>
</dbReference>
<keyword evidence="7" id="KW-1185">Reference proteome</keyword>
<dbReference type="PANTHER" id="PTHR43479">
    <property type="entry name" value="ACREF/ENVCD OPERON REPRESSOR-RELATED"/>
    <property type="match status" value="1"/>
</dbReference>
<proteinExistence type="predicted"/>
<dbReference type="GO" id="GO:0003677">
    <property type="term" value="F:DNA binding"/>
    <property type="evidence" value="ECO:0007669"/>
    <property type="project" value="UniProtKB-UniRule"/>
</dbReference>
<dbReference type="Gene3D" id="1.10.357.10">
    <property type="entry name" value="Tetracycline Repressor, domain 2"/>
    <property type="match status" value="1"/>
</dbReference>
<dbReference type="EMBL" id="LKET01000026">
    <property type="protein sequence ID" value="KPU45238.1"/>
    <property type="molecule type" value="Genomic_DNA"/>
</dbReference>
<evidence type="ECO:0000256" key="1">
    <source>
        <dbReference type="ARBA" id="ARBA00023015"/>
    </source>
</evidence>
<dbReference type="STRING" id="36849.OXPF_11290"/>
<dbReference type="Pfam" id="PF00440">
    <property type="entry name" value="TetR_N"/>
    <property type="match status" value="1"/>
</dbReference>
<dbReference type="AlphaFoldDB" id="A0A0P8WBZ7"/>
<accession>A0A0P8WBZ7</accession>
<dbReference type="SUPFAM" id="SSF46689">
    <property type="entry name" value="Homeodomain-like"/>
    <property type="match status" value="1"/>
</dbReference>
<protein>
    <submittedName>
        <fullName evidence="6">HTH-type transcriptional repressor KstR2</fullName>
    </submittedName>
</protein>
<keyword evidence="3" id="KW-0804">Transcription</keyword>
<dbReference type="InterPro" id="IPR001647">
    <property type="entry name" value="HTH_TetR"/>
</dbReference>
<feature type="DNA-binding region" description="H-T-H motif" evidence="4">
    <location>
        <begin position="32"/>
        <end position="51"/>
    </location>
</feature>
<evidence type="ECO:0000256" key="3">
    <source>
        <dbReference type="ARBA" id="ARBA00023163"/>
    </source>
</evidence>
<evidence type="ECO:0000259" key="5">
    <source>
        <dbReference type="PROSITE" id="PS50977"/>
    </source>
</evidence>
<organism evidence="6 7">
    <name type="scientific">Oxobacter pfennigii</name>
    <dbReference type="NCBI Taxonomy" id="36849"/>
    <lineage>
        <taxon>Bacteria</taxon>
        <taxon>Bacillati</taxon>
        <taxon>Bacillota</taxon>
        <taxon>Clostridia</taxon>
        <taxon>Eubacteriales</taxon>
        <taxon>Clostridiaceae</taxon>
        <taxon>Oxobacter</taxon>
    </lineage>
</organism>
<sequence>MNGYEKRTQEKRDTIVKVAQELFAEKGIAAVSITDIAAKANVSRVTLFKYFGDKETLAKEAMFLWIELLMKEYEDILSSSKPFHQKLLGLLSTRLAGSERIGERFIHSTAWDDPEFLRLINEMTATHALPIIIQLIEEGKSSGNIDSLLNNEAILAYFSAFGSIVKNPEYIKKGREFQISMFNLFMGGLIKNWHQKMDTVYHTSNT</sequence>